<dbReference type="EMBL" id="LYND01000129">
    <property type="protein sequence ID" value="ODA08483.1"/>
    <property type="molecule type" value="Genomic_DNA"/>
</dbReference>
<evidence type="ECO:0000313" key="2">
    <source>
        <dbReference type="Proteomes" id="UP000094974"/>
    </source>
</evidence>
<gene>
    <name evidence="1" type="ORF">A7312_03475</name>
</gene>
<keyword evidence="2" id="KW-1185">Reference proteome</keyword>
<protein>
    <submittedName>
        <fullName evidence="1">Uncharacterized protein</fullName>
    </submittedName>
</protein>
<proteinExistence type="predicted"/>
<reference evidence="2" key="1">
    <citation type="submission" date="2016-05" db="EMBL/GenBank/DDBJ databases">
        <title>Whole genome shotgun sequencing of cultured foodborne pathogen.</title>
        <authorList>
            <person name="Zheng J."/>
            <person name="Timme R."/>
            <person name="Allard M."/>
            <person name="Strain E."/>
            <person name="Luo Y."/>
            <person name="Brown E."/>
        </authorList>
    </citation>
    <scope>NUCLEOTIDE SEQUENCE [LARGE SCALE GENOMIC DNA]</scope>
    <source>
        <strain evidence="2">CFSAN034343</strain>
    </source>
</reference>
<organism evidence="1 2">
    <name type="scientific">Paenibacillus polymyxa</name>
    <name type="common">Bacillus polymyxa</name>
    <dbReference type="NCBI Taxonomy" id="1406"/>
    <lineage>
        <taxon>Bacteria</taxon>
        <taxon>Bacillati</taxon>
        <taxon>Bacillota</taxon>
        <taxon>Bacilli</taxon>
        <taxon>Bacillales</taxon>
        <taxon>Paenibacillaceae</taxon>
        <taxon>Paenibacillus</taxon>
    </lineage>
</organism>
<accession>A0ABX2ZDV7</accession>
<evidence type="ECO:0000313" key="1">
    <source>
        <dbReference type="EMBL" id="ODA08483.1"/>
    </source>
</evidence>
<comment type="caution">
    <text evidence="1">The sequence shown here is derived from an EMBL/GenBank/DDBJ whole genome shotgun (WGS) entry which is preliminary data.</text>
</comment>
<sequence>MNRNFCLEVLNNPDVVRNENDKQKFKTALKELHDSGYYLVGVKGSGGKVKASNKKPETLEVQKRNFEHIVNSTFQRMD</sequence>
<name>A0ABX2ZDV7_PAEPO</name>
<dbReference type="Proteomes" id="UP000094974">
    <property type="component" value="Unassembled WGS sequence"/>
</dbReference>